<feature type="region of interest" description="Disordered" evidence="1">
    <location>
        <begin position="761"/>
        <end position="788"/>
    </location>
</feature>
<organism evidence="3 4">
    <name type="scientific">Clohesyomyces aquaticus</name>
    <dbReference type="NCBI Taxonomy" id="1231657"/>
    <lineage>
        <taxon>Eukaryota</taxon>
        <taxon>Fungi</taxon>
        <taxon>Dikarya</taxon>
        <taxon>Ascomycota</taxon>
        <taxon>Pezizomycotina</taxon>
        <taxon>Dothideomycetes</taxon>
        <taxon>Pleosporomycetidae</taxon>
        <taxon>Pleosporales</taxon>
        <taxon>Lindgomycetaceae</taxon>
        <taxon>Clohesyomyces</taxon>
    </lineage>
</organism>
<accession>A0A1Y2AAU5</accession>
<evidence type="ECO:0000256" key="1">
    <source>
        <dbReference type="SAM" id="MobiDB-lite"/>
    </source>
</evidence>
<proteinExistence type="predicted"/>
<feature type="region of interest" description="Disordered" evidence="1">
    <location>
        <begin position="398"/>
        <end position="505"/>
    </location>
</feature>
<sequence length="816" mass="82276">MMNSFRAVCFVGVWLCWSSDAYRGPLNNGVYPRQAISNASLATTTGLTASASGTPTITAASLLTTTLPSSTYPNGTCPTTYPPDYPVSYSTWTDLCENKQASVLDTSFYEYAERCLEDYCRESWSSAVRSYASAGITQWTTSARTWFQGFYGTGDQSTVIVSQSFSTQTLTYIVQPPLAVKPTSPCCSRCTLSAGTIQLFFWPNSAPAPTPTVTGLPANVTAAVTGLPVGGSGSYVDDDGFTFISPSVYIGFTALGAYDLCGPVGKTLYNTTIAFDPHELSSILADETIGACPVTKPASEGGGLSNVIVVTKSPPKPLNFADVAQNCSSISGYYYNSANPSLWNAGDPCHPVIAIPTRINQLQPEWGSCGPNGYGGFYDPPKTLTQGLVLVPTATPGISNPTLAPSTRVPALPENSPTEEPRPPVSNPGDPESHPSSVPQSQEASTNQPQPPAPPGSSVSESPPVRPNPGSSTTVIITPPPAVPSSGNAPQPPAPPVITLGPRPGLSDPGQVLTLIPTVLPISPNNPSNPIQPLNPSGSVVVIGTQTVAPGQAITVGGTTSTLPNGQTTVIGGTQVFLVPGATQIIVGGSSTIDLPPAQPTLGSPGAPFVFTFDGSTITANSASQIVIGSQTLAPGGAITIGGTTSTLPNGVVTVVGATTISLAPGASQIAVGGTTVLLNTGSLQTSGPLVITLDGTTLTANYLTQFVFGSSTLSVGGSALTISGTTYILTTNAQGSTVLIAGTAGASSLSPASAATTGLSGQSGSLGGSSNGGGGSGAPTAAATGTSKPGAGTNLASNNAWAWSLVVGGLILAVL</sequence>
<evidence type="ECO:0000256" key="2">
    <source>
        <dbReference type="SAM" id="SignalP"/>
    </source>
</evidence>
<feature type="compositionally biased region" description="Polar residues" evidence="1">
    <location>
        <begin position="434"/>
        <end position="448"/>
    </location>
</feature>
<evidence type="ECO:0000313" key="3">
    <source>
        <dbReference type="EMBL" id="ORY19594.1"/>
    </source>
</evidence>
<reference evidence="3 4" key="1">
    <citation type="submission" date="2016-07" db="EMBL/GenBank/DDBJ databases">
        <title>Pervasive Adenine N6-methylation of Active Genes in Fungi.</title>
        <authorList>
            <consortium name="DOE Joint Genome Institute"/>
            <person name="Mondo S.J."/>
            <person name="Dannebaum R.O."/>
            <person name="Kuo R.C."/>
            <person name="Labutti K."/>
            <person name="Haridas S."/>
            <person name="Kuo A."/>
            <person name="Salamov A."/>
            <person name="Ahrendt S.R."/>
            <person name="Lipzen A."/>
            <person name="Sullivan W."/>
            <person name="Andreopoulos W.B."/>
            <person name="Clum A."/>
            <person name="Lindquist E."/>
            <person name="Daum C."/>
            <person name="Ramamoorthy G.K."/>
            <person name="Gryganskyi A."/>
            <person name="Culley D."/>
            <person name="Magnuson J.K."/>
            <person name="James T.Y."/>
            <person name="O'Malley M.A."/>
            <person name="Stajich J.E."/>
            <person name="Spatafora J.W."/>
            <person name="Visel A."/>
            <person name="Grigoriev I.V."/>
        </authorList>
    </citation>
    <scope>NUCLEOTIDE SEQUENCE [LARGE SCALE GENOMIC DNA]</scope>
    <source>
        <strain evidence="3 4">CBS 115471</strain>
    </source>
</reference>
<dbReference type="EMBL" id="MCFA01000002">
    <property type="protein sequence ID" value="ORY19594.1"/>
    <property type="molecule type" value="Genomic_DNA"/>
</dbReference>
<dbReference type="AlphaFoldDB" id="A0A1Y2AAU5"/>
<feature type="compositionally biased region" description="Low complexity" evidence="1">
    <location>
        <begin position="456"/>
        <end position="477"/>
    </location>
</feature>
<feature type="chain" id="PRO_5013390770" evidence="2">
    <location>
        <begin position="22"/>
        <end position="816"/>
    </location>
</feature>
<dbReference type="Proteomes" id="UP000193144">
    <property type="component" value="Unassembled WGS sequence"/>
</dbReference>
<gene>
    <name evidence="3" type="ORF">BCR34DRAFT_552523</name>
</gene>
<dbReference type="OrthoDB" id="3944128at2759"/>
<dbReference type="STRING" id="1231657.A0A1Y2AAU5"/>
<name>A0A1Y2AAU5_9PLEO</name>
<keyword evidence="2" id="KW-0732">Signal</keyword>
<keyword evidence="4" id="KW-1185">Reference proteome</keyword>
<feature type="signal peptide" evidence="2">
    <location>
        <begin position="1"/>
        <end position="21"/>
    </location>
</feature>
<evidence type="ECO:0000313" key="4">
    <source>
        <dbReference type="Proteomes" id="UP000193144"/>
    </source>
</evidence>
<feature type="compositionally biased region" description="Low complexity" evidence="1">
    <location>
        <begin position="779"/>
        <end position="788"/>
    </location>
</feature>
<comment type="caution">
    <text evidence="3">The sequence shown here is derived from an EMBL/GenBank/DDBJ whole genome shotgun (WGS) entry which is preliminary data.</text>
</comment>
<protein>
    <submittedName>
        <fullName evidence="3">Uncharacterized protein</fullName>
    </submittedName>
</protein>
<feature type="compositionally biased region" description="Gly residues" evidence="1">
    <location>
        <begin position="765"/>
        <end position="778"/>
    </location>
</feature>